<dbReference type="CDD" id="cd00293">
    <property type="entry name" value="USP-like"/>
    <property type="match status" value="1"/>
</dbReference>
<dbReference type="Gene3D" id="3.40.50.620">
    <property type="entry name" value="HUPs"/>
    <property type="match status" value="1"/>
</dbReference>
<dbReference type="RefSeq" id="WP_189210312.1">
    <property type="nucleotide sequence ID" value="NZ_BMRB01000002.1"/>
</dbReference>
<dbReference type="PANTHER" id="PTHR46268">
    <property type="entry name" value="STRESS RESPONSE PROTEIN NHAX"/>
    <property type="match status" value="1"/>
</dbReference>
<reference evidence="5" key="2">
    <citation type="submission" date="2020-09" db="EMBL/GenBank/DDBJ databases">
        <authorList>
            <person name="Sun Q."/>
            <person name="Ohkuma M."/>
        </authorList>
    </citation>
    <scope>NUCLEOTIDE SEQUENCE</scope>
    <source>
        <strain evidence="5">JCM 3276</strain>
    </source>
</reference>
<dbReference type="Proteomes" id="UP000660680">
    <property type="component" value="Unassembled WGS sequence"/>
</dbReference>
<dbReference type="Pfam" id="PF00582">
    <property type="entry name" value="Usp"/>
    <property type="match status" value="1"/>
</dbReference>
<protein>
    <submittedName>
        <fullName evidence="5">Universal stress protein</fullName>
    </submittedName>
</protein>
<comment type="caution">
    <text evidence="5">The sequence shown here is derived from an EMBL/GenBank/DDBJ whole genome shotgun (WGS) entry which is preliminary data.</text>
</comment>
<dbReference type="InterPro" id="IPR014729">
    <property type="entry name" value="Rossmann-like_a/b/a_fold"/>
</dbReference>
<name>A0A918LBP5_9PSEU</name>
<feature type="domain" description="UspA" evidence="4">
    <location>
        <begin position="6"/>
        <end position="142"/>
    </location>
</feature>
<evidence type="ECO:0000313" key="6">
    <source>
        <dbReference type="Proteomes" id="UP000660680"/>
    </source>
</evidence>
<dbReference type="PANTHER" id="PTHR46268:SF27">
    <property type="entry name" value="UNIVERSAL STRESS PROTEIN RV2623"/>
    <property type="match status" value="1"/>
</dbReference>
<evidence type="ECO:0000256" key="2">
    <source>
        <dbReference type="ARBA" id="ARBA00022741"/>
    </source>
</evidence>
<dbReference type="InterPro" id="IPR006015">
    <property type="entry name" value="Universal_stress_UspA"/>
</dbReference>
<evidence type="ECO:0000256" key="3">
    <source>
        <dbReference type="ARBA" id="ARBA00022840"/>
    </source>
</evidence>
<dbReference type="AlphaFoldDB" id="A0A918LBP5"/>
<comment type="similarity">
    <text evidence="1">Belongs to the universal stress protein A family.</text>
</comment>
<reference evidence="5" key="1">
    <citation type="journal article" date="2014" name="Int. J. Syst. Evol. Microbiol.">
        <title>Complete genome sequence of Corynebacterium casei LMG S-19264T (=DSM 44701T), isolated from a smear-ripened cheese.</title>
        <authorList>
            <consortium name="US DOE Joint Genome Institute (JGI-PGF)"/>
            <person name="Walter F."/>
            <person name="Albersmeier A."/>
            <person name="Kalinowski J."/>
            <person name="Ruckert C."/>
        </authorList>
    </citation>
    <scope>NUCLEOTIDE SEQUENCE</scope>
    <source>
        <strain evidence="5">JCM 3276</strain>
    </source>
</reference>
<keyword evidence="6" id="KW-1185">Reference proteome</keyword>
<dbReference type="EMBL" id="BMRB01000002">
    <property type="protein sequence ID" value="GGS28399.1"/>
    <property type="molecule type" value="Genomic_DNA"/>
</dbReference>
<accession>A0A918LBP5</accession>
<dbReference type="GO" id="GO:0005524">
    <property type="term" value="F:ATP binding"/>
    <property type="evidence" value="ECO:0007669"/>
    <property type="project" value="UniProtKB-KW"/>
</dbReference>
<gene>
    <name evidence="5" type="ORF">GCM10010171_21820</name>
</gene>
<organism evidence="5 6">
    <name type="scientific">Actinokineospora fastidiosa</name>
    <dbReference type="NCBI Taxonomy" id="1816"/>
    <lineage>
        <taxon>Bacteria</taxon>
        <taxon>Bacillati</taxon>
        <taxon>Actinomycetota</taxon>
        <taxon>Actinomycetes</taxon>
        <taxon>Pseudonocardiales</taxon>
        <taxon>Pseudonocardiaceae</taxon>
        <taxon>Actinokineospora</taxon>
    </lineage>
</organism>
<evidence type="ECO:0000256" key="1">
    <source>
        <dbReference type="ARBA" id="ARBA00008791"/>
    </source>
</evidence>
<sequence length="145" mass="14961">MTGNSKRIVVGFDGSPSSVAALRWALAEGRALAATVTAVEVCPPDTAFLPATSMSLHPRGTVPHPGAGPLARIAEQVADEAGARLRVRRVSGRTGKALAETAEGADLIVIGAHHHAARLATGMGVFAMDCVRHARCPVAVIPERT</sequence>
<keyword evidence="3" id="KW-0067">ATP-binding</keyword>
<evidence type="ECO:0000259" key="4">
    <source>
        <dbReference type="Pfam" id="PF00582"/>
    </source>
</evidence>
<evidence type="ECO:0000313" key="5">
    <source>
        <dbReference type="EMBL" id="GGS28399.1"/>
    </source>
</evidence>
<proteinExistence type="inferred from homology"/>
<dbReference type="SUPFAM" id="SSF52402">
    <property type="entry name" value="Adenine nucleotide alpha hydrolases-like"/>
    <property type="match status" value="1"/>
</dbReference>
<dbReference type="PRINTS" id="PR01438">
    <property type="entry name" value="UNVRSLSTRESS"/>
</dbReference>
<keyword evidence="2" id="KW-0547">Nucleotide-binding</keyword>
<dbReference type="InterPro" id="IPR006016">
    <property type="entry name" value="UspA"/>
</dbReference>